<name>A0AAE1BZU7_9PEZI</name>
<dbReference type="EMBL" id="JAUTXT010000025">
    <property type="protein sequence ID" value="KAK3673523.1"/>
    <property type="molecule type" value="Genomic_DNA"/>
</dbReference>
<dbReference type="InterPro" id="IPR021054">
    <property type="entry name" value="Cell_wall_mannoprotein_1"/>
</dbReference>
<accession>A0AAE1BZU7</accession>
<gene>
    <name evidence="1" type="ORF">LTR78_006757</name>
</gene>
<evidence type="ECO:0000313" key="2">
    <source>
        <dbReference type="Proteomes" id="UP001274830"/>
    </source>
</evidence>
<reference evidence="1" key="1">
    <citation type="submission" date="2023-07" db="EMBL/GenBank/DDBJ databases">
        <title>Black Yeasts Isolated from many extreme environments.</title>
        <authorList>
            <person name="Coleine C."/>
            <person name="Stajich J.E."/>
            <person name="Selbmann L."/>
        </authorList>
    </citation>
    <scope>NUCLEOTIDE SEQUENCE</scope>
    <source>
        <strain evidence="1">CCFEE 5485</strain>
    </source>
</reference>
<dbReference type="Pfam" id="PF12296">
    <property type="entry name" value="HsbA"/>
    <property type="match status" value="1"/>
</dbReference>
<evidence type="ECO:0000313" key="1">
    <source>
        <dbReference type="EMBL" id="KAK3673523.1"/>
    </source>
</evidence>
<dbReference type="Proteomes" id="UP001274830">
    <property type="component" value="Unassembled WGS sequence"/>
</dbReference>
<proteinExistence type="predicted"/>
<sequence length="149" mass="15820">MRPLLATRDAGTNLLVNDLLCLDRAIRTITYAAGNYTGGTAAYEPIRESFAEVNRTNRIAYYDAMNIKPQSIADSNRIFAVVSNPIAPDITEAVNGLLGKKALIDAAGLSKETADGLNLISYDHDTLSLVAVAPKLNVATIPAASVVCL</sequence>
<dbReference type="AlphaFoldDB" id="A0AAE1BZU7"/>
<protein>
    <submittedName>
        <fullName evidence="1">Uncharacterized protein</fullName>
    </submittedName>
</protein>
<comment type="caution">
    <text evidence="1">The sequence shown here is derived from an EMBL/GenBank/DDBJ whole genome shotgun (WGS) entry which is preliminary data.</text>
</comment>
<keyword evidence="2" id="KW-1185">Reference proteome</keyword>
<organism evidence="1 2">
    <name type="scientific">Recurvomyces mirabilis</name>
    <dbReference type="NCBI Taxonomy" id="574656"/>
    <lineage>
        <taxon>Eukaryota</taxon>
        <taxon>Fungi</taxon>
        <taxon>Dikarya</taxon>
        <taxon>Ascomycota</taxon>
        <taxon>Pezizomycotina</taxon>
        <taxon>Dothideomycetes</taxon>
        <taxon>Dothideomycetidae</taxon>
        <taxon>Mycosphaerellales</taxon>
        <taxon>Teratosphaeriaceae</taxon>
        <taxon>Recurvomyces</taxon>
    </lineage>
</organism>